<protein>
    <submittedName>
        <fullName evidence="3">Thioredoxin</fullName>
    </submittedName>
</protein>
<dbReference type="PROSITE" id="PS00194">
    <property type="entry name" value="THIOREDOXIN_1"/>
    <property type="match status" value="1"/>
</dbReference>
<dbReference type="PANTHER" id="PTHR42852">
    <property type="entry name" value="THIOL:DISULFIDE INTERCHANGE PROTEIN DSBE"/>
    <property type="match status" value="1"/>
</dbReference>
<dbReference type="EMBL" id="MQVX01000001">
    <property type="protein sequence ID" value="PQJ15578.1"/>
    <property type="molecule type" value="Genomic_DNA"/>
</dbReference>
<evidence type="ECO:0000313" key="4">
    <source>
        <dbReference type="Proteomes" id="UP000239366"/>
    </source>
</evidence>
<evidence type="ECO:0000313" key="3">
    <source>
        <dbReference type="EMBL" id="PQJ15578.1"/>
    </source>
</evidence>
<dbReference type="PANTHER" id="PTHR42852:SF13">
    <property type="entry name" value="PROTEIN DIPZ"/>
    <property type="match status" value="1"/>
</dbReference>
<dbReference type="Pfam" id="PF00578">
    <property type="entry name" value="AhpC-TSA"/>
    <property type="match status" value="1"/>
</dbReference>
<accession>A0A2S7T7M7</accession>
<reference evidence="4" key="1">
    <citation type="submission" date="2016-11" db="EMBL/GenBank/DDBJ databases">
        <title>Trade-off between light-utilization and light-protection in marine flavobacteria.</title>
        <authorList>
            <person name="Kumagai Y."/>
            <person name="Yoshizawa S."/>
            <person name="Kogure K."/>
        </authorList>
    </citation>
    <scope>NUCLEOTIDE SEQUENCE [LARGE SCALE GENOMIC DNA]</scope>
    <source>
        <strain evidence="4">SG-18</strain>
    </source>
</reference>
<dbReference type="PROSITE" id="PS51257">
    <property type="entry name" value="PROKAR_LIPOPROTEIN"/>
    <property type="match status" value="1"/>
</dbReference>
<dbReference type="RefSeq" id="WP_105001228.1">
    <property type="nucleotide sequence ID" value="NZ_MQVX01000001.1"/>
</dbReference>
<proteinExistence type="predicted"/>
<dbReference type="SUPFAM" id="SSF52833">
    <property type="entry name" value="Thioredoxin-like"/>
    <property type="match status" value="1"/>
</dbReference>
<dbReference type="Gene3D" id="3.40.30.10">
    <property type="entry name" value="Glutaredoxin"/>
    <property type="match status" value="1"/>
</dbReference>
<dbReference type="Proteomes" id="UP000239366">
    <property type="component" value="Unassembled WGS sequence"/>
</dbReference>
<evidence type="ECO:0000256" key="1">
    <source>
        <dbReference type="ARBA" id="ARBA00023284"/>
    </source>
</evidence>
<dbReference type="InterPro" id="IPR017937">
    <property type="entry name" value="Thioredoxin_CS"/>
</dbReference>
<comment type="caution">
    <text evidence="3">The sequence shown here is derived from an EMBL/GenBank/DDBJ whole genome shotgun (WGS) entry which is preliminary data.</text>
</comment>
<dbReference type="InterPro" id="IPR050553">
    <property type="entry name" value="Thioredoxin_ResA/DsbE_sf"/>
</dbReference>
<dbReference type="OrthoDB" id="9815205at2"/>
<evidence type="ECO:0000259" key="2">
    <source>
        <dbReference type="PROSITE" id="PS51352"/>
    </source>
</evidence>
<feature type="domain" description="Thioredoxin" evidence="2">
    <location>
        <begin position="25"/>
        <end position="181"/>
    </location>
</feature>
<gene>
    <name evidence="3" type="ORF">BST99_07390</name>
</gene>
<dbReference type="InterPro" id="IPR000866">
    <property type="entry name" value="AhpC/TSA"/>
</dbReference>
<sequence>MKKTLFPLVVLLFMAACKEQKKKEVQPDVTNEVQEVTDLLGGKYPIYDFKGLQPFLEQNNDTTYIVNFWATWCEPCVAELPYFEDLGKNYSEEKVSVILVDLDMKRAWENRLLPFLEKRQLSSKVVILDDPKQNTWIPLVDEEWGGGIPATLIYKGDERQFYEQGFSKEELLTAFLEIHQSK</sequence>
<dbReference type="InterPro" id="IPR013766">
    <property type="entry name" value="Thioredoxin_domain"/>
</dbReference>
<dbReference type="InterPro" id="IPR036249">
    <property type="entry name" value="Thioredoxin-like_sf"/>
</dbReference>
<dbReference type="GO" id="GO:0016491">
    <property type="term" value="F:oxidoreductase activity"/>
    <property type="evidence" value="ECO:0007669"/>
    <property type="project" value="InterPro"/>
</dbReference>
<dbReference type="GO" id="GO:0016209">
    <property type="term" value="F:antioxidant activity"/>
    <property type="evidence" value="ECO:0007669"/>
    <property type="project" value="InterPro"/>
</dbReference>
<name>A0A2S7T7M7_9FLAO</name>
<dbReference type="PROSITE" id="PS51352">
    <property type="entry name" value="THIOREDOXIN_2"/>
    <property type="match status" value="1"/>
</dbReference>
<organism evidence="3 4">
    <name type="scientific">Aureicoccus marinus</name>
    <dbReference type="NCBI Taxonomy" id="754435"/>
    <lineage>
        <taxon>Bacteria</taxon>
        <taxon>Pseudomonadati</taxon>
        <taxon>Bacteroidota</taxon>
        <taxon>Flavobacteriia</taxon>
        <taxon>Flavobacteriales</taxon>
        <taxon>Flavobacteriaceae</taxon>
        <taxon>Aureicoccus</taxon>
    </lineage>
</organism>
<dbReference type="AlphaFoldDB" id="A0A2S7T7M7"/>
<dbReference type="CDD" id="cd02966">
    <property type="entry name" value="TlpA_like_family"/>
    <property type="match status" value="1"/>
</dbReference>
<keyword evidence="4" id="KW-1185">Reference proteome</keyword>
<keyword evidence="1" id="KW-0676">Redox-active center</keyword>